<evidence type="ECO:0000256" key="1">
    <source>
        <dbReference type="SAM" id="Phobius"/>
    </source>
</evidence>
<dbReference type="EMBL" id="JFHR01000003">
    <property type="protein sequence ID" value="KEQ55037.1"/>
    <property type="molecule type" value="Genomic_DNA"/>
</dbReference>
<dbReference type="InterPro" id="IPR005625">
    <property type="entry name" value="PepSY-ass_TM"/>
</dbReference>
<feature type="transmembrane region" description="Helical" evidence="1">
    <location>
        <begin position="12"/>
        <end position="34"/>
    </location>
</feature>
<comment type="caution">
    <text evidence="2">The sequence shown here is derived from an EMBL/GenBank/DDBJ whole genome shotgun (WGS) entry which is preliminary data.</text>
</comment>
<dbReference type="Pfam" id="PF03929">
    <property type="entry name" value="PepSY_TM"/>
    <property type="match status" value="1"/>
</dbReference>
<proteinExistence type="predicted"/>
<protein>
    <submittedName>
        <fullName evidence="2">Putative iron-regulated membrane protein</fullName>
    </submittedName>
</protein>
<evidence type="ECO:0000313" key="2">
    <source>
        <dbReference type="EMBL" id="KEQ55037.1"/>
    </source>
</evidence>
<organism evidence="2 3">
    <name type="scientific">Sphingobium chlorophenolicum</name>
    <dbReference type="NCBI Taxonomy" id="46429"/>
    <lineage>
        <taxon>Bacteria</taxon>
        <taxon>Pseudomonadati</taxon>
        <taxon>Pseudomonadota</taxon>
        <taxon>Alphaproteobacteria</taxon>
        <taxon>Sphingomonadales</taxon>
        <taxon>Sphingomonadaceae</taxon>
        <taxon>Sphingobium</taxon>
    </lineage>
</organism>
<evidence type="ECO:0000313" key="3">
    <source>
        <dbReference type="Proteomes" id="UP000028411"/>
    </source>
</evidence>
<name>A0A081RIL4_SPHCR</name>
<accession>A0A081RIL4</accession>
<feature type="transmembrane region" description="Helical" evidence="1">
    <location>
        <begin position="181"/>
        <end position="202"/>
    </location>
</feature>
<sequence>MTTRHFLVRLHLWFGLTLGLVWAVQGLTGAALVFHRELDRWGVKITSGPMAPVDRLIAAAERQAGTPVRMLSVADSKGGILQASYKDAHGYDRNVRLDAASARVVDDRSGASGWRWVYNLHEELLLGDRASTLVGLTGLFLASIAATGLWLGWPRRRGSLAALTPSQWQGRRQKLRSWHRMWGLTAAAVLIIVALSGAATVLRPQLWSLLQRTTPFRPPYKAAGPLPERMVTAGDAWSAAQRVFPDGRFVRVTMPVAGSPAYYVRVLRPGEIRAWSGTSSVVVDAGSGRILARHDALTAPWPNRLYDAVFSLHNGEAAGVVGRLLVLLAGLALPVLYVTGLLSWWRRRKIRVAG</sequence>
<gene>
    <name evidence="2" type="ORF">BV95_00586</name>
</gene>
<feature type="transmembrane region" description="Helical" evidence="1">
    <location>
        <begin position="324"/>
        <end position="345"/>
    </location>
</feature>
<keyword evidence="1" id="KW-0812">Transmembrane</keyword>
<dbReference type="Proteomes" id="UP000028411">
    <property type="component" value="Unassembled WGS sequence"/>
</dbReference>
<feature type="transmembrane region" description="Helical" evidence="1">
    <location>
        <begin position="133"/>
        <end position="153"/>
    </location>
</feature>
<reference evidence="2 3" key="1">
    <citation type="submission" date="2014-02" db="EMBL/GenBank/DDBJ databases">
        <title>Whole genome sequence of Sphingobium chlorophenolicum NBRC 16172.</title>
        <authorList>
            <person name="Gan H.M."/>
            <person name="Gan H.Y."/>
            <person name="Chew T.H."/>
            <person name="Savka M.A."/>
        </authorList>
    </citation>
    <scope>NUCLEOTIDE SEQUENCE [LARGE SCALE GENOMIC DNA]</scope>
    <source>
        <strain evidence="2 3">NBRC 16172</strain>
    </source>
</reference>
<keyword evidence="1" id="KW-0472">Membrane</keyword>
<dbReference type="PANTHER" id="PTHR34219">
    <property type="entry name" value="IRON-REGULATED INNER MEMBRANE PROTEIN-RELATED"/>
    <property type="match status" value="1"/>
</dbReference>
<dbReference type="AlphaFoldDB" id="A0A081RIL4"/>
<dbReference type="OrthoDB" id="7626573at2"/>
<dbReference type="RefSeq" id="WP_037447182.1">
    <property type="nucleotide sequence ID" value="NZ_JFHR01000003.1"/>
</dbReference>
<dbReference type="eggNOG" id="COG3182">
    <property type="taxonomic scope" value="Bacteria"/>
</dbReference>
<keyword evidence="1" id="KW-1133">Transmembrane helix</keyword>
<dbReference type="PATRIC" id="fig|46429.4.peg.572"/>